<evidence type="ECO:0000313" key="2">
    <source>
        <dbReference type="EMBL" id="KHQ51848.1"/>
    </source>
</evidence>
<sequence>MQATPTPQEIASGMDGLLRPDSAGGAQALLPSPCVQNHAAFLSLGDDGLSCLWFGGSLEGKSDISIWRSLLRDGTWSAAERLTDDPDRSEQNPVQFDAPDGRRLILHTAQPGGNQDQCVVRMREEGGAPRDLSLPRGTFIRAPIVVRGDGAWLMGLFRCVSRPGERWTGSHDTAALAISEDAGETWRVVDVPGSMGCVHMTPVVLGPDHLAAFFRRRQSDHVYRTESRDGGESWSAPVATDVPNNNSSISVIRLADGRLAMACNPVNAEMYPEARRESLYDELGGGDDRPNAAGGCNPIWGVPRAPMVVALSSDGGFTFPDRRVVEEGPGACLSNNSIDGENSEMSYPALLQGADGTLHLAYTYHRRAIKYVRLGTDWLEG</sequence>
<dbReference type="AlphaFoldDB" id="A0A0B3RYP2"/>
<accession>A0A0B3RYP2</accession>
<dbReference type="Gene3D" id="2.120.10.10">
    <property type="match status" value="1"/>
</dbReference>
<dbReference type="CDD" id="cd15482">
    <property type="entry name" value="Sialidase_non-viral"/>
    <property type="match status" value="1"/>
</dbReference>
<dbReference type="InterPro" id="IPR011040">
    <property type="entry name" value="Sialidase"/>
</dbReference>
<proteinExistence type="predicted"/>
<dbReference type="EMBL" id="JSUQ01000014">
    <property type="protein sequence ID" value="KHQ51848.1"/>
    <property type="molecule type" value="Genomic_DNA"/>
</dbReference>
<dbReference type="STRING" id="561184.SAMN05216376_104343"/>
<comment type="caution">
    <text evidence="2">The sequence shown here is derived from an EMBL/GenBank/DDBJ whole genome shotgun (WGS) entry which is preliminary data.</text>
</comment>
<name>A0A0B3RYP2_9RHOB</name>
<evidence type="ECO:0000259" key="1">
    <source>
        <dbReference type="Pfam" id="PF13088"/>
    </source>
</evidence>
<protein>
    <submittedName>
        <fullName evidence="2">Putative neuraminidase (Sialidase)</fullName>
    </submittedName>
</protein>
<dbReference type="OrthoDB" id="41724at2"/>
<dbReference type="SUPFAM" id="SSF50939">
    <property type="entry name" value="Sialidases"/>
    <property type="match status" value="1"/>
</dbReference>
<dbReference type="InterPro" id="IPR036278">
    <property type="entry name" value="Sialidase_sf"/>
</dbReference>
<dbReference type="PATRIC" id="fig|1515334.3.peg.3501"/>
<dbReference type="PANTHER" id="PTHR43752:SF2">
    <property type="entry name" value="BNR_ASP-BOX REPEAT FAMILY PROTEIN"/>
    <property type="match status" value="1"/>
</dbReference>
<dbReference type="Proteomes" id="UP000030960">
    <property type="component" value="Unassembled WGS sequence"/>
</dbReference>
<evidence type="ECO:0000313" key="3">
    <source>
        <dbReference type="Proteomes" id="UP000030960"/>
    </source>
</evidence>
<organism evidence="2 3">
    <name type="scientific">Mameliella alba</name>
    <dbReference type="NCBI Taxonomy" id="561184"/>
    <lineage>
        <taxon>Bacteria</taxon>
        <taxon>Pseudomonadati</taxon>
        <taxon>Pseudomonadota</taxon>
        <taxon>Alphaproteobacteria</taxon>
        <taxon>Rhodobacterales</taxon>
        <taxon>Roseobacteraceae</taxon>
        <taxon>Mameliella</taxon>
    </lineage>
</organism>
<dbReference type="RefSeq" id="WP_043143977.1">
    <property type="nucleotide sequence ID" value="NZ_JSUQ01000014.1"/>
</dbReference>
<gene>
    <name evidence="2" type="ORF">OA50_03485</name>
</gene>
<keyword evidence="3" id="KW-1185">Reference proteome</keyword>
<feature type="domain" description="Sialidase" evidence="1">
    <location>
        <begin position="49"/>
        <end position="360"/>
    </location>
</feature>
<dbReference type="PANTHER" id="PTHR43752">
    <property type="entry name" value="BNR/ASP-BOX REPEAT FAMILY PROTEIN"/>
    <property type="match status" value="1"/>
</dbReference>
<dbReference type="Pfam" id="PF13088">
    <property type="entry name" value="BNR_2"/>
    <property type="match status" value="1"/>
</dbReference>
<reference evidence="2 3" key="1">
    <citation type="submission" date="2014-10" db="EMBL/GenBank/DDBJ databases">
        <title>Genome sequence of Ponticoccus sp. strain UMTAT08 isolated from clonal culture of toxic dinoflagellate Alexandrium tamiyavanichii.</title>
        <authorList>
            <person name="Gan H.Y."/>
            <person name="Muhd D.-D."/>
            <person name="Mohd Noor M.E."/>
            <person name="Yeong Y.S."/>
            <person name="Usup G."/>
        </authorList>
    </citation>
    <scope>NUCLEOTIDE SEQUENCE [LARGE SCALE GENOMIC DNA]</scope>
    <source>
        <strain evidence="2 3">UMTAT08</strain>
    </source>
</reference>